<evidence type="ECO:0000256" key="6">
    <source>
        <dbReference type="SAM" id="SignalP"/>
    </source>
</evidence>
<name>A0A8R1TP94_ONCVO</name>
<dbReference type="Proteomes" id="UP000024404">
    <property type="component" value="Unassembled WGS sequence"/>
</dbReference>
<keyword evidence="5" id="KW-0325">Glycoprotein</keyword>
<reference evidence="9" key="1">
    <citation type="submission" date="2013-10" db="EMBL/GenBank/DDBJ databases">
        <title>Genome sequencing of Onchocerca volvulus.</title>
        <authorList>
            <person name="Cotton J."/>
            <person name="Tsai J."/>
            <person name="Stanley E."/>
            <person name="Tracey A."/>
            <person name="Holroyd N."/>
            <person name="Lustigman S."/>
            <person name="Berriman M."/>
        </authorList>
    </citation>
    <scope>NUCLEOTIDE SEQUENCE</scope>
</reference>
<keyword evidence="9" id="KW-1185">Reference proteome</keyword>
<dbReference type="PANTHER" id="PTHR23301">
    <property type="entry name" value="CHITIN BINDING PERITROPHIN-A"/>
    <property type="match status" value="1"/>
</dbReference>
<dbReference type="GO" id="GO:0008061">
    <property type="term" value="F:chitin binding"/>
    <property type="evidence" value="ECO:0007669"/>
    <property type="project" value="UniProtKB-KW"/>
</dbReference>
<sequence>MANYKSLMLITYVFITACCNPTSNLPQESVFTAHQLNNYDNMINPNDLRRITFKQICSGQTLIQLGVCSNAYIRCSYNSTDHPVSAILEECPIGKIFNGKICEIAQNNCINKWNQRMEKINSETEKLLEEMNFCHDVGPGINMFPKVICSRQAYVCKNFNEGFAITCSPGMIILSRPFGCFAYPSSCERNKISMKQFAPLRQYAIEMYCQNLKKRNSKIMKFPAIQCNTWYVRCGKLIKDIIYCENGYVYDGKLKKCRLQNIQDRCMMPDLCKNRKWEMIPLGDCNRQFIYCRGQVPQEFYSVCENGRWKDHSCPIGMIYSETNKMCRSDPSCAHPFKCKAGESYNLKCDEYLICTWKGLFEHRFCPLFHRWDNRAKLCIADTNCFSLSNEPCRDGEVIDSFDCKFYYQCSGGKWYKMICPMYPSTDFCATCRCGNNISWQIEEKCNEGDTVANLQDCRSYAICDGRRWKMIKCKVGTFWNQHLKRCHYNTDCKAFKRAECSHGQYLVGGTCNEYLKCLEGSWMTMKCPPRYAFDITTKTCVISNDCARSSNIYLNLIDHDIIDLSSLSQSETKLEGNQQSQKVQLQFCQFGNTFRNEYDCNRYFECAMDEYKDRYCENNYEFNDVSGRCEKEYQCDLSRCRNGRMIESEICGHYQICFNGKWHKRVCEDNQRFANGYCQETYCNDDNDEISSVLSSSCKEGDVLADDIDCKRYFICRHGRFQEQFCWNGASFDKKRGYCVRDAICMPEKGCVAGNMKDDKQDRTAYQICNNGKFELRYCPYGLVYSDSKRRCEKDNSVGDWIFDICKESDDFIGYRADPMDCHKFYQCAHGKWISKICPAKLYWNAEKITCDWFYDDDSCRNHITYI</sequence>
<accession>A0A8R1TP94</accession>
<dbReference type="PANTHER" id="PTHR23301:SF94">
    <property type="entry name" value="CHITIN-BINDING TYPE-2 DOMAIN-CONTAINING PROTEIN"/>
    <property type="match status" value="1"/>
</dbReference>
<feature type="signal peptide" evidence="6">
    <location>
        <begin position="1"/>
        <end position="18"/>
    </location>
</feature>
<dbReference type="EnsemblMetazoa" id="OVOC1536.1">
    <property type="protein sequence ID" value="OVOC1536.1"/>
    <property type="gene ID" value="WBGene00238345"/>
</dbReference>
<dbReference type="PROSITE" id="PS51257">
    <property type="entry name" value="PROKAR_LIPOPROTEIN"/>
    <property type="match status" value="1"/>
</dbReference>
<dbReference type="GO" id="GO:0005576">
    <property type="term" value="C:extracellular region"/>
    <property type="evidence" value="ECO:0007669"/>
    <property type="project" value="InterPro"/>
</dbReference>
<feature type="domain" description="Chitin-binding type-2" evidence="7">
    <location>
        <begin position="586"/>
        <end position="638"/>
    </location>
</feature>
<dbReference type="InterPro" id="IPR002557">
    <property type="entry name" value="Chitin-bd_dom"/>
</dbReference>
<dbReference type="SUPFAM" id="SSF57625">
    <property type="entry name" value="Invertebrate chitin-binding proteins"/>
    <property type="match status" value="6"/>
</dbReference>
<dbReference type="InterPro" id="IPR051940">
    <property type="entry name" value="Chitin_bind-dev_reg"/>
</dbReference>
<evidence type="ECO:0000256" key="4">
    <source>
        <dbReference type="ARBA" id="ARBA00023157"/>
    </source>
</evidence>
<proteinExistence type="predicted"/>
<dbReference type="Gene3D" id="2.170.140.10">
    <property type="entry name" value="Chitin binding domain"/>
    <property type="match status" value="5"/>
</dbReference>
<dbReference type="SMART" id="SM00494">
    <property type="entry name" value="ChtBD2"/>
    <property type="match status" value="11"/>
</dbReference>
<evidence type="ECO:0000313" key="9">
    <source>
        <dbReference type="Proteomes" id="UP000024404"/>
    </source>
</evidence>
<keyword evidence="2 6" id="KW-0732">Signal</keyword>
<evidence type="ECO:0000259" key="7">
    <source>
        <dbReference type="PROSITE" id="PS50940"/>
    </source>
</evidence>
<reference evidence="8" key="2">
    <citation type="submission" date="2022-06" db="UniProtKB">
        <authorList>
            <consortium name="EnsemblMetazoa"/>
        </authorList>
    </citation>
    <scope>IDENTIFICATION</scope>
</reference>
<feature type="domain" description="Chitin-binding type-2" evidence="7">
    <location>
        <begin position="696"/>
        <end position="748"/>
    </location>
</feature>
<organism evidence="8 9">
    <name type="scientific">Onchocerca volvulus</name>
    <dbReference type="NCBI Taxonomy" id="6282"/>
    <lineage>
        <taxon>Eukaryota</taxon>
        <taxon>Metazoa</taxon>
        <taxon>Ecdysozoa</taxon>
        <taxon>Nematoda</taxon>
        <taxon>Chromadorea</taxon>
        <taxon>Rhabditida</taxon>
        <taxon>Spirurina</taxon>
        <taxon>Spiruromorpha</taxon>
        <taxon>Filarioidea</taxon>
        <taxon>Onchocercidae</taxon>
        <taxon>Onchocerca</taxon>
    </lineage>
</organism>
<evidence type="ECO:0000256" key="2">
    <source>
        <dbReference type="ARBA" id="ARBA00022729"/>
    </source>
</evidence>
<feature type="domain" description="Chitin-binding type-2" evidence="7">
    <location>
        <begin position="804"/>
        <end position="863"/>
    </location>
</feature>
<evidence type="ECO:0000256" key="5">
    <source>
        <dbReference type="ARBA" id="ARBA00023180"/>
    </source>
</evidence>
<keyword evidence="1" id="KW-0147">Chitin-binding</keyword>
<protein>
    <recommendedName>
        <fullName evidence="7">Chitin-binding type-2 domain-containing protein</fullName>
    </recommendedName>
</protein>
<feature type="chain" id="PRO_5035712766" description="Chitin-binding type-2 domain-containing protein" evidence="6">
    <location>
        <begin position="19"/>
        <end position="868"/>
    </location>
</feature>
<dbReference type="Pfam" id="PF01607">
    <property type="entry name" value="CBM_14"/>
    <property type="match status" value="5"/>
</dbReference>
<evidence type="ECO:0000256" key="1">
    <source>
        <dbReference type="ARBA" id="ARBA00022669"/>
    </source>
</evidence>
<dbReference type="EMBL" id="CMVM020000047">
    <property type="status" value="NOT_ANNOTATED_CDS"/>
    <property type="molecule type" value="Genomic_DNA"/>
</dbReference>
<feature type="domain" description="Chitin-binding type-2" evidence="7">
    <location>
        <begin position="498"/>
        <end position="549"/>
    </location>
</feature>
<dbReference type="OMA" id="NTSEDCQ"/>
<evidence type="ECO:0000313" key="8">
    <source>
        <dbReference type="EnsemblMetazoa" id="OVOC1536.1"/>
    </source>
</evidence>
<dbReference type="InterPro" id="IPR036508">
    <property type="entry name" value="Chitin-bd_dom_sf"/>
</dbReference>
<evidence type="ECO:0000256" key="3">
    <source>
        <dbReference type="ARBA" id="ARBA00022737"/>
    </source>
</evidence>
<feature type="domain" description="Chitin-binding type-2" evidence="7">
    <location>
        <begin position="443"/>
        <end position="495"/>
    </location>
</feature>
<keyword evidence="4" id="KW-1015">Disulfide bond</keyword>
<keyword evidence="3" id="KW-0677">Repeat</keyword>
<dbReference type="AlphaFoldDB" id="A0A8R1TP94"/>
<dbReference type="PROSITE" id="PS50940">
    <property type="entry name" value="CHIT_BIND_II"/>
    <property type="match status" value="6"/>
</dbReference>
<feature type="domain" description="Chitin-binding type-2" evidence="7">
    <location>
        <begin position="206"/>
        <end position="268"/>
    </location>
</feature>